<dbReference type="SUPFAM" id="SSF53756">
    <property type="entry name" value="UDP-Glycosyltransferase/glycogen phosphorylase"/>
    <property type="match status" value="1"/>
</dbReference>
<dbReference type="EMBL" id="MF687360">
    <property type="protein sequence ID" value="AXR70503.1"/>
    <property type="molecule type" value="Genomic_DNA"/>
</dbReference>
<keyword evidence="2" id="KW-0328">Glycosyltransferase</keyword>
<dbReference type="InterPro" id="IPR001296">
    <property type="entry name" value="Glyco_trans_1"/>
</dbReference>
<name>A0A346NTB0_KLEAE</name>
<dbReference type="CDD" id="cd03801">
    <property type="entry name" value="GT4_PimA-like"/>
    <property type="match status" value="1"/>
</dbReference>
<sequence>MINKFKTAVVFTASIVGGHELMTIAHVKRFLNKGIDLSCFVPDDNSQLKKALADQGVEYNTHAICHKRLEILHSFFNLKYRMQARNFLKKISIEYDYIIIVQGDIELGSVFINEGVRVCREQIISYIPYTHSFSLMGSKLSLIKDILSRNLYKKCDKYISISNIFASELTKRNPNADVRVLRNVIVNFNSKNIRGSGYTYRPKENEFVLLMAGRVYFRQKGQHLLVGALKKINIQKNIRVKVIGDGPDLNKMKEMSGALSSNVTFEYMGWKNNIWDHTKDVDALVLPSLYEGVPLVMLEAIKANVSIIAPARDGMRDYIPQGYLYKTGSEEEEIEALSQKLKEIISSN</sequence>
<dbReference type="GO" id="GO:1901135">
    <property type="term" value="P:carbohydrate derivative metabolic process"/>
    <property type="evidence" value="ECO:0007669"/>
    <property type="project" value="UniProtKB-ARBA"/>
</dbReference>
<dbReference type="GO" id="GO:0016757">
    <property type="term" value="F:glycosyltransferase activity"/>
    <property type="evidence" value="ECO:0007669"/>
    <property type="project" value="UniProtKB-KW"/>
</dbReference>
<feature type="domain" description="Glycosyl transferase family 1" evidence="1">
    <location>
        <begin position="202"/>
        <end position="347"/>
    </location>
</feature>
<organism evidence="2">
    <name type="scientific">Klebsiella aerogenes</name>
    <name type="common">Enterobacter aerogenes</name>
    <dbReference type="NCBI Taxonomy" id="548"/>
    <lineage>
        <taxon>Bacteria</taxon>
        <taxon>Pseudomonadati</taxon>
        <taxon>Pseudomonadota</taxon>
        <taxon>Gammaproteobacteria</taxon>
        <taxon>Enterobacterales</taxon>
        <taxon>Enterobacteriaceae</taxon>
        <taxon>Klebsiella/Raoultella group</taxon>
        <taxon>Klebsiella</taxon>
    </lineage>
</organism>
<dbReference type="AlphaFoldDB" id="A0A346NTB0"/>
<protein>
    <submittedName>
        <fullName evidence="2">UDP-D-galactose:(Glucosyl)lipopolysaccharide-16-D-galactosyltransferase</fullName>
    </submittedName>
</protein>
<proteinExistence type="predicted"/>
<evidence type="ECO:0000313" key="2">
    <source>
        <dbReference type="EMBL" id="AXR70503.1"/>
    </source>
</evidence>
<reference evidence="2" key="1">
    <citation type="journal article" date="2018" name="Front. Microbiol.">
        <title>Establishment of a Molecular Serotyping Scheme and a Multiplexed Luminex-Based Array for Enterobacter aerogenes.</title>
        <authorList>
            <person name="Guo X."/>
            <person name="Wang M."/>
            <person name="Wang L."/>
            <person name="Wang Y."/>
            <person name="Chen T."/>
            <person name="Wu P."/>
            <person name="Chen M."/>
            <person name="Liu B."/>
            <person name="Feng L."/>
        </authorList>
    </citation>
    <scope>NUCLEOTIDE SEQUENCE</scope>
    <source>
        <strain evidence="2">86_EAER</strain>
    </source>
</reference>
<dbReference type="Gene3D" id="3.40.50.2000">
    <property type="entry name" value="Glycogen Phosphorylase B"/>
    <property type="match status" value="2"/>
</dbReference>
<dbReference type="PANTHER" id="PTHR12526">
    <property type="entry name" value="GLYCOSYLTRANSFERASE"/>
    <property type="match status" value="1"/>
</dbReference>
<accession>A0A346NTB0</accession>
<keyword evidence="2" id="KW-0808">Transferase</keyword>
<dbReference type="RefSeq" id="WP_049056263.1">
    <property type="nucleotide sequence ID" value="NZ_JBDYTR010000001.1"/>
</dbReference>
<dbReference type="Pfam" id="PF00534">
    <property type="entry name" value="Glycos_transf_1"/>
    <property type="match status" value="1"/>
</dbReference>
<evidence type="ECO:0000259" key="1">
    <source>
        <dbReference type="Pfam" id="PF00534"/>
    </source>
</evidence>